<comment type="caution">
    <text evidence="1">The sequence shown here is derived from an EMBL/GenBank/DDBJ whole genome shotgun (WGS) entry which is preliminary data.</text>
</comment>
<dbReference type="Proteomes" id="UP000051557">
    <property type="component" value="Unassembled WGS sequence"/>
</dbReference>
<accession>A0A0R2XA47</accession>
<dbReference type="EMBL" id="LIDM01000056">
    <property type="protein sequence ID" value="KRP32818.1"/>
    <property type="molecule type" value="Genomic_DNA"/>
</dbReference>
<sequence length="91" mass="9758">MKKSEGLSGKVVLSFREEPAKSSGFRGIDTSRENRLAGEVKATDDGSDLRGGLTCPIDDFRSPETLLSREIQVGKGTGQNGGMRAAARHKH</sequence>
<evidence type="ECO:0000313" key="2">
    <source>
        <dbReference type="Proteomes" id="UP000051557"/>
    </source>
</evidence>
<proteinExistence type="predicted"/>
<reference evidence="1 2" key="1">
    <citation type="submission" date="2015-10" db="EMBL/GenBank/DDBJ databases">
        <title>Metagenome-Assembled Genomes uncover a global brackish microbiome.</title>
        <authorList>
            <person name="Hugerth L.W."/>
            <person name="Larsson J."/>
            <person name="Alneberg J."/>
            <person name="Lindh M.V."/>
            <person name="Legrand C."/>
            <person name="Pinhassi J."/>
            <person name="Andersson A.F."/>
        </authorList>
    </citation>
    <scope>NUCLEOTIDE SEQUENCE [LARGE SCALE GENOMIC DNA]</scope>
    <source>
        <strain evidence="1">BACL9 MAG-120820-bin42</strain>
    </source>
</reference>
<dbReference type="AlphaFoldDB" id="A0A0R2XA47"/>
<gene>
    <name evidence="1" type="ORF">ABS32_02380</name>
</gene>
<protein>
    <submittedName>
        <fullName evidence="1">Uncharacterized protein</fullName>
    </submittedName>
</protein>
<organism evidence="1 2">
    <name type="scientific">Verrucomicrobia subdivision 6 bacterium BACL9 MAG-120820-bin42</name>
    <dbReference type="NCBI Taxonomy" id="1655634"/>
    <lineage>
        <taxon>Bacteria</taxon>
        <taxon>Pseudomonadati</taxon>
        <taxon>Verrucomicrobiota</taxon>
        <taxon>Verrucomicrobiia</taxon>
        <taxon>Verrucomicrobiales</taxon>
        <taxon>Verrucomicrobia subdivision 6</taxon>
    </lineage>
</organism>
<name>A0A0R2XA47_9BACT</name>
<evidence type="ECO:0000313" key="1">
    <source>
        <dbReference type="EMBL" id="KRP32818.1"/>
    </source>
</evidence>